<proteinExistence type="inferred from homology"/>
<evidence type="ECO:0000256" key="2">
    <source>
        <dbReference type="ARBA" id="ARBA00022741"/>
    </source>
</evidence>
<evidence type="ECO:0000256" key="1">
    <source>
        <dbReference type="ARBA" id="ARBA00010638"/>
    </source>
</evidence>
<keyword evidence="2 4" id="KW-0547">Nucleotide-binding</keyword>
<dbReference type="PANTHER" id="PTHR23407:SF1">
    <property type="entry name" value="5-FORMYLTETRAHYDROFOLATE CYCLO-LIGASE"/>
    <property type="match status" value="1"/>
</dbReference>
<dbReference type="InterPro" id="IPR002698">
    <property type="entry name" value="FTHF_cligase"/>
</dbReference>
<keyword evidence="4" id="KW-0460">Magnesium</keyword>
<comment type="cofactor">
    <cofactor evidence="4">
        <name>Mg(2+)</name>
        <dbReference type="ChEBI" id="CHEBI:18420"/>
    </cofactor>
</comment>
<evidence type="ECO:0000313" key="7">
    <source>
        <dbReference type="Proteomes" id="UP000243024"/>
    </source>
</evidence>
<sequence length="241" mass="25536">MAGSDGALDREKAALRRAFRGQKVPPEVAADLSRRIVAHLLAHPAYRAAAVVAAYAPLPGEVDVRPLWTAVWEAGKTLALPRVEGRGRPLRFYRVEPTAVLSPGAFGILEPPPEEAVDGAAIDLVLVPGLAFDRRGVRLGYGGGFYDRTLPGLRRALRVAPAFPWQIVDRLPAVAHDVRVDVLFLPDGPVPIAGSEGAEKPARQEELAQNGGKAVAEEKAEVPAEVPADGFKKSSGEANGA</sequence>
<comment type="caution">
    <text evidence="6">The sequence shown here is derived from an EMBL/GenBank/DDBJ whole genome shotgun (WGS) entry which is preliminary data.</text>
</comment>
<dbReference type="RefSeq" id="WP_066199215.1">
    <property type="nucleotide sequence ID" value="NZ_CBCSAS010000007.1"/>
</dbReference>
<dbReference type="GO" id="GO:0005524">
    <property type="term" value="F:ATP binding"/>
    <property type="evidence" value="ECO:0007669"/>
    <property type="project" value="UniProtKB-KW"/>
</dbReference>
<keyword evidence="7" id="KW-1185">Reference proteome</keyword>
<dbReference type="Pfam" id="PF01812">
    <property type="entry name" value="5-FTHF_cyc-lig"/>
    <property type="match status" value="1"/>
</dbReference>
<dbReference type="Proteomes" id="UP000243024">
    <property type="component" value="Unassembled WGS sequence"/>
</dbReference>
<evidence type="ECO:0000256" key="5">
    <source>
        <dbReference type="SAM" id="MobiDB-lite"/>
    </source>
</evidence>
<dbReference type="EMBL" id="JXBB01000007">
    <property type="protein sequence ID" value="OAR04983.1"/>
    <property type="molecule type" value="Genomic_DNA"/>
</dbReference>
<gene>
    <name evidence="6" type="ORF">SA87_10345</name>
</gene>
<dbReference type="InterPro" id="IPR037171">
    <property type="entry name" value="NagB/RpiA_transferase-like"/>
</dbReference>
<dbReference type="GO" id="GO:0035999">
    <property type="term" value="P:tetrahydrofolate interconversion"/>
    <property type="evidence" value="ECO:0007669"/>
    <property type="project" value="TreeGrafter"/>
</dbReference>
<evidence type="ECO:0000256" key="3">
    <source>
        <dbReference type="ARBA" id="ARBA00022840"/>
    </source>
</evidence>
<feature type="region of interest" description="Disordered" evidence="5">
    <location>
        <begin position="194"/>
        <end position="241"/>
    </location>
</feature>
<reference evidence="6 7" key="1">
    <citation type="submission" date="2015-09" db="EMBL/GenBank/DDBJ databases">
        <title>Draft genome sequence of Hydrogenibacillus schlegelii DSM 2000.</title>
        <authorList>
            <person name="Hemp J."/>
        </authorList>
    </citation>
    <scope>NUCLEOTIDE SEQUENCE [LARGE SCALE GENOMIC DNA]</scope>
    <source>
        <strain evidence="6 7">MA 48</strain>
    </source>
</reference>
<feature type="compositionally biased region" description="Basic and acidic residues" evidence="5">
    <location>
        <begin position="197"/>
        <end position="206"/>
    </location>
</feature>
<dbReference type="GO" id="GO:0009396">
    <property type="term" value="P:folic acid-containing compound biosynthetic process"/>
    <property type="evidence" value="ECO:0007669"/>
    <property type="project" value="TreeGrafter"/>
</dbReference>
<keyword evidence="3 4" id="KW-0067">ATP-binding</keyword>
<dbReference type="Gene3D" id="3.40.50.10420">
    <property type="entry name" value="NagB/RpiA/CoA transferase-like"/>
    <property type="match status" value="1"/>
</dbReference>
<name>A0A179IRX0_HYDSH</name>
<dbReference type="OrthoDB" id="9801938at2"/>
<dbReference type="SUPFAM" id="SSF100950">
    <property type="entry name" value="NagB/RpiA/CoA transferase-like"/>
    <property type="match status" value="1"/>
</dbReference>
<dbReference type="GO" id="GO:0030272">
    <property type="term" value="F:5-formyltetrahydrofolate cyclo-ligase activity"/>
    <property type="evidence" value="ECO:0007669"/>
    <property type="project" value="UniProtKB-EC"/>
</dbReference>
<dbReference type="InterPro" id="IPR024185">
    <property type="entry name" value="FTHF_cligase-like_sf"/>
</dbReference>
<organism evidence="6 7">
    <name type="scientific">Hydrogenibacillus schlegelii</name>
    <name type="common">Bacillus schlegelii</name>
    <dbReference type="NCBI Taxonomy" id="1484"/>
    <lineage>
        <taxon>Bacteria</taxon>
        <taxon>Bacillati</taxon>
        <taxon>Bacillota</taxon>
        <taxon>Bacilli</taxon>
        <taxon>Bacillales</taxon>
        <taxon>Bacillales Family X. Incertae Sedis</taxon>
        <taxon>Hydrogenibacillus</taxon>
    </lineage>
</organism>
<dbReference type="PANTHER" id="PTHR23407">
    <property type="entry name" value="ATPASE INHIBITOR/5-FORMYLTETRAHYDROFOLATE CYCLO-LIGASE"/>
    <property type="match status" value="1"/>
</dbReference>
<dbReference type="AlphaFoldDB" id="A0A179IRX0"/>
<dbReference type="GO" id="GO:0046872">
    <property type="term" value="F:metal ion binding"/>
    <property type="evidence" value="ECO:0007669"/>
    <property type="project" value="UniProtKB-KW"/>
</dbReference>
<protein>
    <recommendedName>
        <fullName evidence="4">5-formyltetrahydrofolate cyclo-ligase</fullName>
        <ecNumber evidence="4">6.3.3.2</ecNumber>
    </recommendedName>
</protein>
<dbReference type="STRING" id="1484.SA87_10345"/>
<evidence type="ECO:0000256" key="4">
    <source>
        <dbReference type="RuleBase" id="RU361279"/>
    </source>
</evidence>
<keyword evidence="4" id="KW-0479">Metal-binding</keyword>
<comment type="similarity">
    <text evidence="1 4">Belongs to the 5-formyltetrahydrofolate cyclo-ligase family.</text>
</comment>
<dbReference type="NCBIfam" id="TIGR02727">
    <property type="entry name" value="MTHFS_bact"/>
    <property type="match status" value="1"/>
</dbReference>
<accession>A0A179IRX0</accession>
<evidence type="ECO:0000313" key="6">
    <source>
        <dbReference type="EMBL" id="OAR04983.1"/>
    </source>
</evidence>
<dbReference type="EC" id="6.3.3.2" evidence="4"/>
<comment type="catalytic activity">
    <reaction evidence="4">
        <text>(6S)-5-formyl-5,6,7,8-tetrahydrofolate + ATP = (6R)-5,10-methenyltetrahydrofolate + ADP + phosphate</text>
        <dbReference type="Rhea" id="RHEA:10488"/>
        <dbReference type="ChEBI" id="CHEBI:30616"/>
        <dbReference type="ChEBI" id="CHEBI:43474"/>
        <dbReference type="ChEBI" id="CHEBI:57455"/>
        <dbReference type="ChEBI" id="CHEBI:57457"/>
        <dbReference type="ChEBI" id="CHEBI:456216"/>
        <dbReference type="EC" id="6.3.3.2"/>
    </reaction>
</comment>